<evidence type="ECO:0000259" key="3">
    <source>
        <dbReference type="Pfam" id="PF00144"/>
    </source>
</evidence>
<dbReference type="Gene3D" id="3.40.710.10">
    <property type="entry name" value="DD-peptidase/beta-lactamase superfamily"/>
    <property type="match status" value="1"/>
</dbReference>
<accession>A0A7X0JSI4</accession>
<comment type="subcellular location">
    <subcellularLocation>
        <location evidence="1">Membrane</location>
    </subcellularLocation>
</comment>
<feature type="domain" description="Beta-lactamase-related" evidence="3">
    <location>
        <begin position="15"/>
        <end position="337"/>
    </location>
</feature>
<organism evidence="4 5">
    <name type="scientific">Pseudoteredinibacter isoporae</name>
    <dbReference type="NCBI Taxonomy" id="570281"/>
    <lineage>
        <taxon>Bacteria</taxon>
        <taxon>Pseudomonadati</taxon>
        <taxon>Pseudomonadota</taxon>
        <taxon>Gammaproteobacteria</taxon>
        <taxon>Cellvibrionales</taxon>
        <taxon>Cellvibrionaceae</taxon>
        <taxon>Pseudoteredinibacter</taxon>
    </lineage>
</organism>
<gene>
    <name evidence="4" type="ORF">HNR48_000784</name>
</gene>
<sequence length="367" mass="39889">MSSAQSSDLQATLEAELKQHQQSKDLIGIAGVVIRGNNIQALASEGLRKKGSPEKLTVDDKWHLGSVTKSMTATVIARLVEKGILSWDQNLDLIPGGENPRHSDWNKVTLKHLLHHSSGAPANFSLLLLFSDDPETDEALHKERLAAVQGVLNKPTDSQAGTAFQYSNVGYTIAAVLAEQATNKGWETLMREELFEPLALNSAGFGPPKDNSNGIDQPRGHKSIFGFKFAVQTSSDNPKVMGPAGNVHMSLSDLARYAQEHMKGARGESDYLDSAQYKALHTAELDSYAKGWVIKAHDPLADGQVIWHNGSNTMWYCLLTLLPTLDTAVAITVNEGNIQKAEASAVDITRALVKAMKHSSTHQVDDH</sequence>
<reference evidence="4 5" key="1">
    <citation type="submission" date="2020-08" db="EMBL/GenBank/DDBJ databases">
        <title>Genomic Encyclopedia of Type Strains, Phase IV (KMG-IV): sequencing the most valuable type-strain genomes for metagenomic binning, comparative biology and taxonomic classification.</title>
        <authorList>
            <person name="Goeker M."/>
        </authorList>
    </citation>
    <scope>NUCLEOTIDE SEQUENCE [LARGE SCALE GENOMIC DNA]</scope>
    <source>
        <strain evidence="4 5">DSM 22368</strain>
    </source>
</reference>
<dbReference type="Proteomes" id="UP000528457">
    <property type="component" value="Unassembled WGS sequence"/>
</dbReference>
<dbReference type="EMBL" id="JACHHT010000001">
    <property type="protein sequence ID" value="MBB6520506.1"/>
    <property type="molecule type" value="Genomic_DNA"/>
</dbReference>
<evidence type="ECO:0000313" key="4">
    <source>
        <dbReference type="EMBL" id="MBB6520506.1"/>
    </source>
</evidence>
<proteinExistence type="predicted"/>
<dbReference type="InParanoid" id="A0A7X0JSI4"/>
<dbReference type="SUPFAM" id="SSF56601">
    <property type="entry name" value="beta-lactamase/transpeptidase-like"/>
    <property type="match status" value="1"/>
</dbReference>
<evidence type="ECO:0000256" key="1">
    <source>
        <dbReference type="ARBA" id="ARBA00004370"/>
    </source>
</evidence>
<evidence type="ECO:0000313" key="5">
    <source>
        <dbReference type="Proteomes" id="UP000528457"/>
    </source>
</evidence>
<dbReference type="PANTHER" id="PTHR46825">
    <property type="entry name" value="D-ALANYL-D-ALANINE-CARBOXYPEPTIDASE/ENDOPEPTIDASE AMPH"/>
    <property type="match status" value="1"/>
</dbReference>
<dbReference type="PANTHER" id="PTHR46825:SF11">
    <property type="entry name" value="PENICILLIN-BINDING PROTEIN 4"/>
    <property type="match status" value="1"/>
</dbReference>
<dbReference type="RefSeq" id="WP_166851017.1">
    <property type="nucleotide sequence ID" value="NZ_JAAONY010000001.1"/>
</dbReference>
<dbReference type="AlphaFoldDB" id="A0A7X0JSI4"/>
<comment type="caution">
    <text evidence="4">The sequence shown here is derived from an EMBL/GenBank/DDBJ whole genome shotgun (WGS) entry which is preliminary data.</text>
</comment>
<evidence type="ECO:0000256" key="2">
    <source>
        <dbReference type="ARBA" id="ARBA00023136"/>
    </source>
</evidence>
<dbReference type="InterPro" id="IPR012338">
    <property type="entry name" value="Beta-lactam/transpept-like"/>
</dbReference>
<keyword evidence="2" id="KW-0472">Membrane</keyword>
<dbReference type="InterPro" id="IPR001466">
    <property type="entry name" value="Beta-lactam-related"/>
</dbReference>
<name>A0A7X0JSI4_9GAMM</name>
<dbReference type="InterPro" id="IPR050491">
    <property type="entry name" value="AmpC-like"/>
</dbReference>
<dbReference type="Pfam" id="PF00144">
    <property type="entry name" value="Beta-lactamase"/>
    <property type="match status" value="1"/>
</dbReference>
<dbReference type="GO" id="GO:0016020">
    <property type="term" value="C:membrane"/>
    <property type="evidence" value="ECO:0007669"/>
    <property type="project" value="UniProtKB-SubCell"/>
</dbReference>
<protein>
    <submittedName>
        <fullName evidence="4">CubicO group peptidase (Beta-lactamase class C family)</fullName>
    </submittedName>
</protein>
<keyword evidence="5" id="KW-1185">Reference proteome</keyword>